<feature type="transmembrane region" description="Helical" evidence="1">
    <location>
        <begin position="21"/>
        <end position="44"/>
    </location>
</feature>
<dbReference type="VEuPathDB" id="FungiDB:HMPREF1120_05184"/>
<evidence type="ECO:0000256" key="1">
    <source>
        <dbReference type="SAM" id="Phobius"/>
    </source>
</evidence>
<dbReference type="AlphaFoldDB" id="H6BZT1"/>
<name>H6BZT1_EXODN</name>
<keyword evidence="1" id="KW-0812">Transmembrane</keyword>
<dbReference type="GeneID" id="20309823"/>
<gene>
    <name evidence="2" type="ORF">HMPREF1120_05184</name>
</gene>
<organism evidence="2 3">
    <name type="scientific">Exophiala dermatitidis (strain ATCC 34100 / CBS 525.76 / NIH/UT8656)</name>
    <name type="common">Black yeast</name>
    <name type="synonym">Wangiella dermatitidis</name>
    <dbReference type="NCBI Taxonomy" id="858893"/>
    <lineage>
        <taxon>Eukaryota</taxon>
        <taxon>Fungi</taxon>
        <taxon>Dikarya</taxon>
        <taxon>Ascomycota</taxon>
        <taxon>Pezizomycotina</taxon>
        <taxon>Eurotiomycetes</taxon>
        <taxon>Chaetothyriomycetidae</taxon>
        <taxon>Chaetothyriales</taxon>
        <taxon>Herpotrichiellaceae</taxon>
        <taxon>Exophiala</taxon>
    </lineage>
</organism>
<dbReference type="InParanoid" id="H6BZT1"/>
<accession>H6BZT1</accession>
<sequence>MRPGPRRRTPVQMSRPGTFTSISSIVITIMFSFFIIIASCTPLVHSLPIITTTTSNSISDTNFKSPSAQPGPGPGLRRHELEQHGIVVVARDSITSSSSLSSSSFCSFKTWDNSPEFRLFTTSLVLLVVGVHFGLCAGRVCIKKRRRARQANFKCSECQRRPR</sequence>
<protein>
    <recommendedName>
        <fullName evidence="4">Transmembrane protein</fullName>
    </recommendedName>
</protein>
<evidence type="ECO:0000313" key="2">
    <source>
        <dbReference type="EMBL" id="EHY57135.1"/>
    </source>
</evidence>
<dbReference type="EMBL" id="JH226133">
    <property type="protein sequence ID" value="EHY57135.1"/>
    <property type="molecule type" value="Genomic_DNA"/>
</dbReference>
<keyword evidence="1" id="KW-0472">Membrane</keyword>
<keyword evidence="3" id="KW-1185">Reference proteome</keyword>
<keyword evidence="1" id="KW-1133">Transmembrane helix</keyword>
<proteinExistence type="predicted"/>
<evidence type="ECO:0008006" key="4">
    <source>
        <dbReference type="Google" id="ProtNLM"/>
    </source>
</evidence>
<dbReference type="RefSeq" id="XP_009157596.1">
    <property type="nucleotide sequence ID" value="XM_009159348.1"/>
</dbReference>
<reference evidence="2" key="1">
    <citation type="submission" date="2011-07" db="EMBL/GenBank/DDBJ databases">
        <title>The Genome Sequence of Exophiala (Wangiella) dermatitidis NIH/UT8656.</title>
        <authorList>
            <consortium name="The Broad Institute Genome Sequencing Platform"/>
            <person name="Cuomo C."/>
            <person name="Wang Z."/>
            <person name="Hunicke-Smith S."/>
            <person name="Szanislo P.J."/>
            <person name="Earl A."/>
            <person name="Young S.K."/>
            <person name="Zeng Q."/>
            <person name="Gargeya S."/>
            <person name="Fitzgerald M."/>
            <person name="Haas B."/>
            <person name="Abouelleil A."/>
            <person name="Alvarado L."/>
            <person name="Arachchi H.M."/>
            <person name="Berlin A."/>
            <person name="Brown A."/>
            <person name="Chapman S.B."/>
            <person name="Chen Z."/>
            <person name="Dunbar C."/>
            <person name="Freedman E."/>
            <person name="Gearin G."/>
            <person name="Gellesch M."/>
            <person name="Goldberg J."/>
            <person name="Griggs A."/>
            <person name="Gujja S."/>
            <person name="Heiman D."/>
            <person name="Howarth C."/>
            <person name="Larson L."/>
            <person name="Lui A."/>
            <person name="MacDonald P.J.P."/>
            <person name="Montmayeur A."/>
            <person name="Murphy C."/>
            <person name="Neiman D."/>
            <person name="Pearson M."/>
            <person name="Priest M."/>
            <person name="Roberts A."/>
            <person name="Saif S."/>
            <person name="Shea T."/>
            <person name="Shenoy N."/>
            <person name="Sisk P."/>
            <person name="Stolte C."/>
            <person name="Sykes S."/>
            <person name="Wortman J."/>
            <person name="Nusbaum C."/>
            <person name="Birren B."/>
        </authorList>
    </citation>
    <scope>NUCLEOTIDE SEQUENCE</scope>
    <source>
        <strain evidence="2">NIH/UT8656</strain>
    </source>
</reference>
<dbReference type="HOGENOM" id="CLU_1627050_0_0_1"/>
<dbReference type="Proteomes" id="UP000007304">
    <property type="component" value="Unassembled WGS sequence"/>
</dbReference>
<evidence type="ECO:0000313" key="3">
    <source>
        <dbReference type="Proteomes" id="UP000007304"/>
    </source>
</evidence>
<feature type="transmembrane region" description="Helical" evidence="1">
    <location>
        <begin position="119"/>
        <end position="142"/>
    </location>
</feature>